<dbReference type="PANTHER" id="PTHR47027">
    <property type="entry name" value="REVERSE TRANSCRIPTASE DOMAIN-CONTAINING PROTEIN"/>
    <property type="match status" value="1"/>
</dbReference>
<evidence type="ECO:0000313" key="2">
    <source>
        <dbReference type="EMBL" id="KAL3858042.1"/>
    </source>
</evidence>
<evidence type="ECO:0000259" key="1">
    <source>
        <dbReference type="Pfam" id="PF20049"/>
    </source>
</evidence>
<feature type="domain" description="DUF6451" evidence="1">
    <location>
        <begin position="115"/>
        <end position="147"/>
    </location>
</feature>
<organism evidence="2 3">
    <name type="scientific">Sinanodonta woodiana</name>
    <name type="common">Chinese pond mussel</name>
    <name type="synonym">Anodonta woodiana</name>
    <dbReference type="NCBI Taxonomy" id="1069815"/>
    <lineage>
        <taxon>Eukaryota</taxon>
        <taxon>Metazoa</taxon>
        <taxon>Spiralia</taxon>
        <taxon>Lophotrochozoa</taxon>
        <taxon>Mollusca</taxon>
        <taxon>Bivalvia</taxon>
        <taxon>Autobranchia</taxon>
        <taxon>Heteroconchia</taxon>
        <taxon>Palaeoheterodonta</taxon>
        <taxon>Unionida</taxon>
        <taxon>Unionoidea</taxon>
        <taxon>Unionidae</taxon>
        <taxon>Unioninae</taxon>
        <taxon>Sinanodonta</taxon>
    </lineage>
</organism>
<dbReference type="Proteomes" id="UP001634394">
    <property type="component" value="Unassembled WGS sequence"/>
</dbReference>
<dbReference type="EMBL" id="JBJQND010000013">
    <property type="protein sequence ID" value="KAL3858042.1"/>
    <property type="molecule type" value="Genomic_DNA"/>
</dbReference>
<proteinExistence type="predicted"/>
<accession>A0ABD3V8X8</accession>
<dbReference type="Pfam" id="PF20049">
    <property type="entry name" value="DUF6451"/>
    <property type="match status" value="1"/>
</dbReference>
<dbReference type="PANTHER" id="PTHR47027:SF25">
    <property type="entry name" value="REVERSE TRANSCRIPTASE DOMAIN-CONTAINING PROTEIN"/>
    <property type="match status" value="1"/>
</dbReference>
<comment type="caution">
    <text evidence="2">The sequence shown here is derived from an EMBL/GenBank/DDBJ whole genome shotgun (WGS) entry which is preliminary data.</text>
</comment>
<keyword evidence="3" id="KW-1185">Reference proteome</keyword>
<dbReference type="AlphaFoldDB" id="A0ABD3V8X8"/>
<reference evidence="2 3" key="1">
    <citation type="submission" date="2024-11" db="EMBL/GenBank/DDBJ databases">
        <title>Chromosome-level genome assembly of the freshwater bivalve Anodonta woodiana.</title>
        <authorList>
            <person name="Chen X."/>
        </authorList>
    </citation>
    <scope>NUCLEOTIDE SEQUENCE [LARGE SCALE GENOMIC DNA]</scope>
    <source>
        <strain evidence="2">MN2024</strain>
        <tissue evidence="2">Gills</tissue>
    </source>
</reference>
<name>A0ABD3V8X8_SINWO</name>
<dbReference type="InterPro" id="IPR045609">
    <property type="entry name" value="DUF6451"/>
</dbReference>
<sequence length="151" mass="16791">MTTTTNGRINGIQWTSWSQLEDLDFADDLALLSHSQQQMQDKTNILAATSAQVGINIHKDKTKILKINYTSNNPVTLQGSPLEEVESFTYLGSIFNQQGDTDADVKARIRKARAAFIQLKNILSSKQISLTTKIRLFNSNVNSVLLYGAET</sequence>
<gene>
    <name evidence="2" type="ORF">ACJMK2_012658</name>
</gene>
<protein>
    <recommendedName>
        <fullName evidence="1">DUF6451 domain-containing protein</fullName>
    </recommendedName>
</protein>
<evidence type="ECO:0000313" key="3">
    <source>
        <dbReference type="Proteomes" id="UP001634394"/>
    </source>
</evidence>